<reference evidence="2" key="1">
    <citation type="submission" date="2017-12" db="EMBL/GenBank/DDBJ databases">
        <authorList>
            <person name="Diaz M."/>
        </authorList>
    </citation>
    <scope>NUCLEOTIDE SEQUENCE [LARGE SCALE GENOMIC DNA]</scope>
    <source>
        <strain evidence="2">FI11154</strain>
    </source>
</reference>
<proteinExistence type="predicted"/>
<dbReference type="EMBL" id="OOFM01000004">
    <property type="protein sequence ID" value="SPL63493.1"/>
    <property type="molecule type" value="Genomic_DNA"/>
</dbReference>
<gene>
    <name evidence="1" type="ORF">OHAE_3425</name>
</gene>
<name>A0A2P9HHH6_9HYPH</name>
<dbReference type="Proteomes" id="UP000246073">
    <property type="component" value="Unassembled WGS sequence"/>
</dbReference>
<accession>A0A2P9HHH6</accession>
<organism evidence="1 2">
    <name type="scientific">Ochrobactrum soli</name>
    <dbReference type="NCBI Taxonomy" id="2448455"/>
    <lineage>
        <taxon>Bacteria</taxon>
        <taxon>Pseudomonadati</taxon>
        <taxon>Pseudomonadota</taxon>
        <taxon>Alphaproteobacteria</taxon>
        <taxon>Hyphomicrobiales</taxon>
        <taxon>Brucellaceae</taxon>
        <taxon>Brucella/Ochrobactrum group</taxon>
        <taxon>Ochrobactrum</taxon>
    </lineage>
</organism>
<protein>
    <submittedName>
        <fullName evidence="1">Uncharacterized protein</fullName>
    </submittedName>
</protein>
<evidence type="ECO:0000313" key="1">
    <source>
        <dbReference type="EMBL" id="SPL63493.1"/>
    </source>
</evidence>
<evidence type="ECO:0000313" key="2">
    <source>
        <dbReference type="Proteomes" id="UP000246073"/>
    </source>
</evidence>
<sequence>MFQARFFVPARIRFPDRIFCEFYHRDAVDKVPQALSDEADIAR</sequence>
<dbReference type="AlphaFoldDB" id="A0A2P9HHH6"/>